<dbReference type="Gene3D" id="3.30.300.30">
    <property type="match status" value="2"/>
</dbReference>
<dbReference type="InterPro" id="IPR009081">
    <property type="entry name" value="PP-bd_ACP"/>
</dbReference>
<dbReference type="Pfam" id="PF00550">
    <property type="entry name" value="PP-binding"/>
    <property type="match status" value="2"/>
</dbReference>
<dbReference type="PRINTS" id="PR00154">
    <property type="entry name" value="AMPBINDING"/>
</dbReference>
<dbReference type="SUPFAM" id="SSF56801">
    <property type="entry name" value="Acetyl-CoA synthetase-like"/>
    <property type="match status" value="2"/>
</dbReference>
<dbReference type="Pfam" id="PF13193">
    <property type="entry name" value="AMP-binding_C"/>
    <property type="match status" value="2"/>
</dbReference>
<accession>A0A0M4FSY2</accession>
<dbReference type="GO" id="GO:0043041">
    <property type="term" value="P:amino acid activation for nonribosomal peptide biosynthetic process"/>
    <property type="evidence" value="ECO:0007669"/>
    <property type="project" value="TreeGrafter"/>
</dbReference>
<dbReference type="PANTHER" id="PTHR45527:SF1">
    <property type="entry name" value="FATTY ACID SYNTHASE"/>
    <property type="match status" value="1"/>
</dbReference>
<dbReference type="OrthoDB" id="9765680at2"/>
<evidence type="ECO:0000313" key="8">
    <source>
        <dbReference type="Proteomes" id="UP000067625"/>
    </source>
</evidence>
<dbReference type="InterPro" id="IPR000873">
    <property type="entry name" value="AMP-dep_synth/lig_dom"/>
</dbReference>
<dbReference type="CDD" id="cd19531">
    <property type="entry name" value="LCL_NRPS-like"/>
    <property type="match status" value="1"/>
</dbReference>
<dbReference type="Gene3D" id="2.30.38.10">
    <property type="entry name" value="Luciferase, Domain 3"/>
    <property type="match status" value="2"/>
</dbReference>
<dbReference type="FunFam" id="3.40.50.980:FF:000001">
    <property type="entry name" value="Non-ribosomal peptide synthetase"/>
    <property type="match status" value="2"/>
</dbReference>
<dbReference type="SUPFAM" id="SSF47336">
    <property type="entry name" value="ACP-like"/>
    <property type="match status" value="2"/>
</dbReference>
<organism evidence="7 8">
    <name type="scientific">Bacillus gobiensis</name>
    <dbReference type="NCBI Taxonomy" id="1441095"/>
    <lineage>
        <taxon>Bacteria</taxon>
        <taxon>Bacillati</taxon>
        <taxon>Bacillota</taxon>
        <taxon>Bacilli</taxon>
        <taxon>Bacillales</taxon>
        <taxon>Bacillaceae</taxon>
        <taxon>Bacillus</taxon>
    </lineage>
</organism>
<dbReference type="Pfam" id="PF00501">
    <property type="entry name" value="AMP-binding"/>
    <property type="match status" value="2"/>
</dbReference>
<dbReference type="RefSeq" id="WP_053602930.1">
    <property type="nucleotide sequence ID" value="NZ_CP012600.1"/>
</dbReference>
<dbReference type="InterPro" id="IPR020459">
    <property type="entry name" value="AMP-binding"/>
</dbReference>
<dbReference type="FunFam" id="3.40.50.12780:FF:000012">
    <property type="entry name" value="Non-ribosomal peptide synthetase"/>
    <property type="match status" value="2"/>
</dbReference>
<keyword evidence="4" id="KW-0597">Phosphoprotein</keyword>
<feature type="region of interest" description="Disordered" evidence="5">
    <location>
        <begin position="1882"/>
        <end position="1922"/>
    </location>
</feature>
<dbReference type="GO" id="GO:0044550">
    <property type="term" value="P:secondary metabolite biosynthetic process"/>
    <property type="evidence" value="ECO:0007669"/>
    <property type="project" value="UniProtKB-ARBA"/>
</dbReference>
<reference evidence="8" key="1">
    <citation type="submission" date="2015-08" db="EMBL/GenBank/DDBJ databases">
        <title>Genome sequencing project for genomic taxonomy and phylogenomics of Bacillus-like bacteria.</title>
        <authorList>
            <person name="Liu B."/>
            <person name="Wang J."/>
            <person name="Zhu Y."/>
            <person name="Liu G."/>
            <person name="Chen Q."/>
            <person name="Chen Z."/>
            <person name="Lan J."/>
            <person name="Che J."/>
            <person name="Ge C."/>
            <person name="Shi H."/>
            <person name="Pan Z."/>
            <person name="Liu X."/>
        </authorList>
    </citation>
    <scope>NUCLEOTIDE SEQUENCE [LARGE SCALE GENOMIC DNA]</scope>
    <source>
        <strain evidence="8">FJAT-4402</strain>
    </source>
</reference>
<dbReference type="FunFam" id="1.10.1200.10:FF:000016">
    <property type="entry name" value="Non-ribosomal peptide synthase"/>
    <property type="match status" value="1"/>
</dbReference>
<dbReference type="InterPro" id="IPR020806">
    <property type="entry name" value="PKS_PP-bd"/>
</dbReference>
<dbReference type="InterPro" id="IPR036736">
    <property type="entry name" value="ACP-like_sf"/>
</dbReference>
<dbReference type="InterPro" id="IPR025110">
    <property type="entry name" value="AMP-bd_C"/>
</dbReference>
<proteinExistence type="inferred from homology"/>
<evidence type="ECO:0000256" key="3">
    <source>
        <dbReference type="ARBA" id="ARBA00022450"/>
    </source>
</evidence>
<dbReference type="InterPro" id="IPR001242">
    <property type="entry name" value="Condensation_dom"/>
</dbReference>
<dbReference type="EMBL" id="CP012600">
    <property type="protein sequence ID" value="ALC81180.1"/>
    <property type="molecule type" value="Genomic_DNA"/>
</dbReference>
<dbReference type="STRING" id="1441095.AM592_05895"/>
<evidence type="ECO:0000256" key="5">
    <source>
        <dbReference type="SAM" id="MobiDB-lite"/>
    </source>
</evidence>
<dbReference type="SUPFAM" id="SSF52777">
    <property type="entry name" value="CoA-dependent acyltransferases"/>
    <property type="match status" value="3"/>
</dbReference>
<dbReference type="FunFam" id="1.10.1200.10:FF:000005">
    <property type="entry name" value="Nonribosomal peptide synthetase 1"/>
    <property type="match status" value="1"/>
</dbReference>
<dbReference type="Proteomes" id="UP000067625">
    <property type="component" value="Chromosome"/>
</dbReference>
<evidence type="ECO:0000256" key="4">
    <source>
        <dbReference type="ARBA" id="ARBA00022553"/>
    </source>
</evidence>
<comment type="similarity">
    <text evidence="2">Belongs to the ATP-dependent AMP-binding enzyme family.</text>
</comment>
<feature type="domain" description="Carrier" evidence="6">
    <location>
        <begin position="1811"/>
        <end position="1886"/>
    </location>
</feature>
<dbReference type="PROSITE" id="PS50075">
    <property type="entry name" value="CARRIER"/>
    <property type="match status" value="2"/>
</dbReference>
<dbReference type="InterPro" id="IPR045851">
    <property type="entry name" value="AMP-bd_C_sf"/>
</dbReference>
<comment type="cofactor">
    <cofactor evidence="1">
        <name>pantetheine 4'-phosphate</name>
        <dbReference type="ChEBI" id="CHEBI:47942"/>
    </cofactor>
</comment>
<evidence type="ECO:0000256" key="1">
    <source>
        <dbReference type="ARBA" id="ARBA00001957"/>
    </source>
</evidence>
<dbReference type="Gene3D" id="1.10.1200.10">
    <property type="entry name" value="ACP-like"/>
    <property type="match status" value="2"/>
</dbReference>
<dbReference type="NCBIfam" id="TIGR01733">
    <property type="entry name" value="AA-adenyl-dom"/>
    <property type="match status" value="2"/>
</dbReference>
<reference evidence="7 8" key="2">
    <citation type="journal article" date="2016" name="Int. J. Syst. Evol. Microbiol.">
        <title>Bacillus gobiensis sp. nov., isolated from a soil sample.</title>
        <authorList>
            <person name="Liu B."/>
            <person name="Liu G.H."/>
            <person name="Cetin S."/>
            <person name="Schumann P."/>
            <person name="Pan Z.Z."/>
            <person name="Chen Q.Q."/>
        </authorList>
    </citation>
    <scope>NUCLEOTIDE SEQUENCE [LARGE SCALE GENOMIC DNA]</scope>
    <source>
        <strain evidence="7 8">FJAT-4402</strain>
    </source>
</reference>
<dbReference type="FunFam" id="3.30.300.30:FF:000010">
    <property type="entry name" value="Enterobactin synthetase component F"/>
    <property type="match status" value="1"/>
</dbReference>
<evidence type="ECO:0000256" key="2">
    <source>
        <dbReference type="ARBA" id="ARBA00006432"/>
    </source>
</evidence>
<dbReference type="SMART" id="SM00823">
    <property type="entry name" value="PKS_PP"/>
    <property type="match status" value="1"/>
</dbReference>
<dbReference type="InterPro" id="IPR010071">
    <property type="entry name" value="AA_adenyl_dom"/>
</dbReference>
<dbReference type="Pfam" id="PF00668">
    <property type="entry name" value="Condensation"/>
    <property type="match status" value="2"/>
</dbReference>
<dbReference type="InterPro" id="IPR023213">
    <property type="entry name" value="CAT-like_dom_sf"/>
</dbReference>
<keyword evidence="8" id="KW-1185">Reference proteome</keyword>
<dbReference type="PATRIC" id="fig|1441095.3.peg.1288"/>
<dbReference type="NCBIfam" id="NF003417">
    <property type="entry name" value="PRK04813.1"/>
    <property type="match status" value="2"/>
</dbReference>
<dbReference type="Gene3D" id="3.30.559.10">
    <property type="entry name" value="Chloramphenicol acetyltransferase-like domain"/>
    <property type="match status" value="1"/>
</dbReference>
<evidence type="ECO:0000259" key="6">
    <source>
        <dbReference type="PROSITE" id="PS50075"/>
    </source>
</evidence>
<name>A0A0M4FSY2_9BACI</name>
<protein>
    <submittedName>
        <fullName evidence="7">Thioester reductase</fullName>
    </submittedName>
</protein>
<dbReference type="Gene3D" id="3.30.559.30">
    <property type="entry name" value="Nonribosomal peptide synthetase, condensation domain"/>
    <property type="match status" value="2"/>
</dbReference>
<dbReference type="Gene3D" id="3.40.50.980">
    <property type="match status" value="4"/>
</dbReference>
<dbReference type="GO" id="GO:0005829">
    <property type="term" value="C:cytosol"/>
    <property type="evidence" value="ECO:0007669"/>
    <property type="project" value="TreeGrafter"/>
</dbReference>
<gene>
    <name evidence="7" type="ORF">AM592_05895</name>
</gene>
<feature type="compositionally biased region" description="Basic and acidic residues" evidence="5">
    <location>
        <begin position="1882"/>
        <end position="1907"/>
    </location>
</feature>
<dbReference type="GO" id="GO:0031177">
    <property type="term" value="F:phosphopantetheine binding"/>
    <property type="evidence" value="ECO:0007669"/>
    <property type="project" value="InterPro"/>
</dbReference>
<keyword evidence="3" id="KW-0596">Phosphopantetheine</keyword>
<feature type="domain" description="Carrier" evidence="6">
    <location>
        <begin position="773"/>
        <end position="848"/>
    </location>
</feature>
<dbReference type="InterPro" id="IPR020845">
    <property type="entry name" value="AMP-binding_CS"/>
</dbReference>
<dbReference type="GO" id="GO:0003824">
    <property type="term" value="F:catalytic activity"/>
    <property type="evidence" value="ECO:0007669"/>
    <property type="project" value="InterPro"/>
</dbReference>
<evidence type="ECO:0000313" key="7">
    <source>
        <dbReference type="EMBL" id="ALC81180.1"/>
    </source>
</evidence>
<dbReference type="PROSITE" id="PS00455">
    <property type="entry name" value="AMP_BINDING"/>
    <property type="match status" value="2"/>
</dbReference>
<dbReference type="FunFam" id="2.30.38.10:FF:000001">
    <property type="entry name" value="Non-ribosomal peptide synthetase PvdI"/>
    <property type="match status" value="1"/>
</dbReference>
<dbReference type="GO" id="GO:0072330">
    <property type="term" value="P:monocarboxylic acid biosynthetic process"/>
    <property type="evidence" value="ECO:0007669"/>
    <property type="project" value="UniProtKB-ARBA"/>
</dbReference>
<dbReference type="PANTHER" id="PTHR45527">
    <property type="entry name" value="NONRIBOSOMAL PEPTIDE SYNTHETASE"/>
    <property type="match status" value="1"/>
</dbReference>
<dbReference type="GO" id="GO:0008610">
    <property type="term" value="P:lipid biosynthetic process"/>
    <property type="evidence" value="ECO:0007669"/>
    <property type="project" value="UniProtKB-ARBA"/>
</dbReference>
<dbReference type="CDD" id="cd05930">
    <property type="entry name" value="A_NRPS"/>
    <property type="match status" value="1"/>
</dbReference>
<sequence length="1922" mass="219567">MSKHAYYPDTLTEEEKFWLNKLSGDINMSSFTQDHKKIKDIEEESDLFTYQLSDDLSHEMIRLANESEYGLLIILTAGVKYLLSIYSGSRDVSIGTPVIRSKSGRAYQDHHLIIRSDIHSGMSCKDLLLEVQKNISEANKNQNVSYDHLAKLLGLEPRKANRLKPRTIIQLDNIQHDLKVHRSNADTTFRFHWDGRNIVCTITSQANERERIEKMTDMLTVFVEALVKKPSTRLSDIDFLSTDRDCILYEFNSTSTEYPKDKSVVELFEMQVSKTPHETAVIFQDQKLTYQELNKKANHLANELVKQGITENKIVGIMLDRSLELPIALLGVLKAGGAYLPISHDYPEERINYLISNSGVDIMLTNNVNQEFHKQNIRSININTILSKDTHAEMEENLELTILPESLMYVLYTSGSTGEPKGVMVKRNSFVNLLSWYTNEFGMSQTDNVLLIAPISFDTAHKNVFAPIIIGAKLHLFQPGIYDYNEMSNYIHLQNITTINCTPSGFYPLVDYNERSDFSRLASLKHVFLGGESVHCKRLMPLAESDNFKSEIVNTYGPTECTDIAAFYRISNLEIKQMITIPIGKPIDNAEIYIVDQNMNLLPIGISGELCIAGAGMSHGYANAPELTDAKFVDFPSVPGKKVYKTGDMARWLPDGNVEFLGRKDNLTKIRGFRVETGEIEICLMKHLDVEEAAVIAMEDPQGTKELSAYFTSEVTITISELRNFLMKRLPEYMVPVYFTQLKTMPHNQNGKIDRHALPKPYMDQAAGEGFVAPLGDVEEKITRIWEDVLTSERIGVYDNFFELGGHSLKAASIILKINQEFETNLKLNELFKKPTIKEITALISDKSQNKDSNVLPVAEKECYPVSSQQKRLYILWQLSRDSVAYNLPAATMIEGQLNLDKLIETFQTLVDRHEALRTSFSFVDGQLMQFVHPRVDVSVEIVDAKEEEAMETVKSLIKPFHLEKPPLFHIYVIRLEKNKHLLVTDAHHIVFDGISMDIIMEEFTQYYSGKDLPQVNLQYRDYAVWQERFFQIGEFTQKEKYWLNLFKEGVPVLQLNTDYPRLPMQDEKGDCVFITAEDNLTYRLRKIAAENGSTLYMVLLSALNVLFFKYTEQEDIVIGSPSAGRSRSGLEKVIGMFVNTVVMRNFPSREKTFRTLLNEVKDAVLKALDHEEYPFEVLVEQLNVHRDPGRNPVFDIMFALDMNENTFTNAGDLSFRNIAIESSMTQFDLFIHAVETENNIDFKFKYRSNLFAKTTIQRMADHFIRLLNEITKTIDWPLKKIQMISEEEKHTLLSEFNKTEKVYSYQMAIQELFEGQAKDVPSKTALHWKENTLTYSELEMKANQLARVLRKKGVQRNTIVGIMSEPSLNMMIGLLGILKAGGAFLPIDPGFPIRRINYLLEDSDCKLILAERSLEETPPFKQQVISLDEETFCGEEVSRLENINKPEDLAYVMYTSGTTGNPKGVMIEHRNLINQIKGLVSDLQIEKEDRHMLLAKMTFDVSVQQIFLPILSGGTLFIPDKELVGEPGKLWTFIENNKIDILGAVPAHLKVLIISESTNHRLRYIFVAGEVFTKKLYDELRRTVHADNILNLYGPTEATIFSTLYTCTEAEKGTSLPIGKPLSNYRAYILDRDDQPVPIGATGELCIGGAGVSRGYINKPDLTNERFVSDPIFPDKKMYKTGDLARWLPDGNIEYIGRIDHQVKINGVRIEPDEINDHLINHRSIENSVVIAKQNPNGESYLCAYVITKQEMTAAELRAYLKNKLPEYMIPASFVQLKQMPLTANDKIDRKALQNRNDEDHLQSKTVYTAPSSHLEKRIADIWKQILGMNQVGIHDHFFELGGNSLTIIQVNERLKEELEIDISVVELFRHPTIYSLAEQVKSKNENRTPENENADRGNVMEESRNRLKQRRQRKRDWNGS</sequence>